<keyword evidence="3" id="KW-1185">Reference proteome</keyword>
<dbReference type="EMBL" id="CP023434">
    <property type="protein sequence ID" value="AXY25527.1"/>
    <property type="molecule type" value="Genomic_DNA"/>
</dbReference>
<sequence length="37" mass="4379">MILCGDMMGIELLDHIIVGYGNYYSMRERTDLFDDMF</sequence>
<gene>
    <name evidence="2" type="ORF">CL176_05705</name>
</gene>
<protein>
    <recommendedName>
        <fullName evidence="1">RadC-like JAB domain-containing protein</fullName>
    </recommendedName>
</protein>
<dbReference type="KEGG" id="abae:CL176_05705"/>
<evidence type="ECO:0000313" key="3">
    <source>
        <dbReference type="Proteomes" id="UP000263232"/>
    </source>
</evidence>
<accession>A0A347WKC0</accession>
<organism evidence="2 3">
    <name type="scientific">Suicoccus acidiformans</name>
    <dbReference type="NCBI Taxonomy" id="2036206"/>
    <lineage>
        <taxon>Bacteria</taxon>
        <taxon>Bacillati</taxon>
        <taxon>Bacillota</taxon>
        <taxon>Bacilli</taxon>
        <taxon>Lactobacillales</taxon>
        <taxon>Aerococcaceae</taxon>
        <taxon>Suicoccus</taxon>
    </lineage>
</organism>
<proteinExistence type="predicted"/>
<dbReference type="AlphaFoldDB" id="A0A347WKC0"/>
<dbReference type="Pfam" id="PF04002">
    <property type="entry name" value="RadC"/>
    <property type="match status" value="1"/>
</dbReference>
<feature type="domain" description="RadC-like JAB" evidence="1">
    <location>
        <begin position="4"/>
        <end position="29"/>
    </location>
</feature>
<evidence type="ECO:0000259" key="1">
    <source>
        <dbReference type="Pfam" id="PF04002"/>
    </source>
</evidence>
<name>A0A347WKC0_9LACT</name>
<reference evidence="2 3" key="1">
    <citation type="submission" date="2017-09" db="EMBL/GenBank/DDBJ databases">
        <title>Complete genome sequence of Oxytococcus suis strain ZY16052.</title>
        <authorList>
            <person name="Li F."/>
        </authorList>
    </citation>
    <scope>NUCLEOTIDE SEQUENCE [LARGE SCALE GENOMIC DNA]</scope>
    <source>
        <strain evidence="2 3">ZY16052</strain>
    </source>
</reference>
<evidence type="ECO:0000313" key="2">
    <source>
        <dbReference type="EMBL" id="AXY25527.1"/>
    </source>
</evidence>
<dbReference type="Gene3D" id="3.40.140.10">
    <property type="entry name" value="Cytidine Deaminase, domain 2"/>
    <property type="match status" value="1"/>
</dbReference>
<dbReference type="InterPro" id="IPR025657">
    <property type="entry name" value="RadC_JAB"/>
</dbReference>
<dbReference type="OrthoDB" id="9804482at2"/>
<dbReference type="Proteomes" id="UP000263232">
    <property type="component" value="Chromosome"/>
</dbReference>